<reference evidence="2" key="1">
    <citation type="submission" date="2017-04" db="EMBL/GenBank/DDBJ databases">
        <authorList>
            <person name="Varghese N."/>
            <person name="Submissions S."/>
        </authorList>
    </citation>
    <scope>NUCLEOTIDE SEQUENCE [LARGE SCALE GENOMIC DNA]</scope>
    <source>
        <strain evidence="2">K3S</strain>
    </source>
</reference>
<proteinExistence type="predicted"/>
<sequence>MIQKASLRLLQRPAMPTVVISSDIYRETSLASDIADAEDSATELDGPLLMNILVKFFHAYVYPDTHEKVVPLEQISLLFDQFVHRRLGSDVLEGCIETRKMLLSYGFALCMLADLPKSAHIFKSIAEGTTTLDGDIFTGLDIGSGTGVLMLAMGVFAKRNGFSNTSIVGIERNQIVAERTNDLMGRMGLGNVIVADAKKTDTYGFLENKKVHYVTNETLPSVNRSLWKEDFIFICKTLYDDFYSQISNANFFPDAVLVGRSQTEMLTVLNSSNSFQLLDEKYPLRLMKPYAISLSGSMIPLESVGHAYEKFIPEVWRTVLTHRW</sequence>
<dbReference type="SUPFAM" id="SSF53335">
    <property type="entry name" value="S-adenosyl-L-methionine-dependent methyltransferases"/>
    <property type="match status" value="1"/>
</dbReference>
<dbReference type="OrthoDB" id="5445316at2"/>
<dbReference type="InterPro" id="IPR029063">
    <property type="entry name" value="SAM-dependent_MTases_sf"/>
</dbReference>
<organism evidence="1 2">
    <name type="scientific">Desulfovibrio gilichinskyi</name>
    <dbReference type="NCBI Taxonomy" id="1519643"/>
    <lineage>
        <taxon>Bacteria</taxon>
        <taxon>Pseudomonadati</taxon>
        <taxon>Thermodesulfobacteriota</taxon>
        <taxon>Desulfovibrionia</taxon>
        <taxon>Desulfovibrionales</taxon>
        <taxon>Desulfovibrionaceae</taxon>
        <taxon>Desulfovibrio</taxon>
    </lineage>
</organism>
<dbReference type="AlphaFoldDB" id="A0A1X7E1Y8"/>
<accession>A0A1X7E1Y8</accession>
<dbReference type="Proteomes" id="UP000192906">
    <property type="component" value="Unassembled WGS sequence"/>
</dbReference>
<dbReference type="RefSeq" id="WP_085102722.1">
    <property type="nucleotide sequence ID" value="NZ_FWZU01000004.1"/>
</dbReference>
<name>A0A1X7E1Y8_9BACT</name>
<gene>
    <name evidence="1" type="ORF">SAMN06295933_2511</name>
</gene>
<dbReference type="EMBL" id="FWZU01000004">
    <property type="protein sequence ID" value="SMF25844.1"/>
    <property type="molecule type" value="Genomic_DNA"/>
</dbReference>
<evidence type="ECO:0000313" key="1">
    <source>
        <dbReference type="EMBL" id="SMF25844.1"/>
    </source>
</evidence>
<protein>
    <submittedName>
        <fullName evidence="1">Uncharacterized protein</fullName>
    </submittedName>
</protein>
<keyword evidence="2" id="KW-1185">Reference proteome</keyword>
<evidence type="ECO:0000313" key="2">
    <source>
        <dbReference type="Proteomes" id="UP000192906"/>
    </source>
</evidence>